<evidence type="ECO:0000313" key="2">
    <source>
        <dbReference type="EMBL" id="MBD0822798.1"/>
    </source>
</evidence>
<dbReference type="EMBL" id="JACVXD010000001">
    <property type="protein sequence ID" value="MBD0822798.1"/>
    <property type="molecule type" value="Genomic_DNA"/>
</dbReference>
<evidence type="ECO:0000256" key="1">
    <source>
        <dbReference type="SAM" id="SignalP"/>
    </source>
</evidence>
<gene>
    <name evidence="2" type="ORF">ICJ85_02075</name>
</gene>
<proteinExistence type="predicted"/>
<reference evidence="2 3" key="1">
    <citation type="journal article" date="2018" name="J. Microbiol.">
        <title>Aestuariibaculum marinum sp. nov., a marine bacterium isolated from seawater in South Korea.</title>
        <authorList>
            <person name="Choi J."/>
            <person name="Lee D."/>
            <person name="Jang J.H."/>
            <person name="Cha S."/>
            <person name="Seo T."/>
        </authorList>
    </citation>
    <scope>NUCLEOTIDE SEQUENCE [LARGE SCALE GENOMIC DNA]</scope>
    <source>
        <strain evidence="2 3">IP7</strain>
    </source>
</reference>
<dbReference type="AlphaFoldDB" id="A0A8J6Q166"/>
<feature type="chain" id="PRO_5035235462" evidence="1">
    <location>
        <begin position="21"/>
        <end position="210"/>
    </location>
</feature>
<feature type="signal peptide" evidence="1">
    <location>
        <begin position="1"/>
        <end position="20"/>
    </location>
</feature>
<protein>
    <submittedName>
        <fullName evidence="2">Uncharacterized protein</fullName>
    </submittedName>
</protein>
<dbReference type="RefSeq" id="WP_188222108.1">
    <property type="nucleotide sequence ID" value="NZ_JACVXD010000001.1"/>
</dbReference>
<evidence type="ECO:0000313" key="3">
    <source>
        <dbReference type="Proteomes" id="UP000621516"/>
    </source>
</evidence>
<accession>A0A8J6Q166</accession>
<keyword evidence="1" id="KW-0732">Signal</keyword>
<dbReference type="Proteomes" id="UP000621516">
    <property type="component" value="Unassembled WGS sequence"/>
</dbReference>
<name>A0A8J6Q166_9FLAO</name>
<keyword evidence="3" id="KW-1185">Reference proteome</keyword>
<organism evidence="2 3">
    <name type="scientific">Aestuariibaculum marinum</name>
    <dbReference type="NCBI Taxonomy" id="2683592"/>
    <lineage>
        <taxon>Bacteria</taxon>
        <taxon>Pseudomonadati</taxon>
        <taxon>Bacteroidota</taxon>
        <taxon>Flavobacteriia</taxon>
        <taxon>Flavobacteriales</taxon>
        <taxon>Flavobacteriaceae</taxon>
    </lineage>
</organism>
<comment type="caution">
    <text evidence="2">The sequence shown here is derived from an EMBL/GenBank/DDBJ whole genome shotgun (WGS) entry which is preliminary data.</text>
</comment>
<sequence length="210" mass="24039">MKTLVLLFAGMLFSTNSVMALDLNKTTINTPNHYRYVQPVTFVENGIEFSIFPDGNFDYEFLYNTTYYNSNSRRSSINASYSNPRVSVNYTSTSPNRNFISRDRNGTIRDIGNIPINYDRTGNVTQIGSVFIGYGRGKNATLNRVGGLTVNYNSWGQIVSTKGYVNSNNRHVNYCVIENDLSNNYSHHNNNDSYYYYKKNGKTKKLKKRN</sequence>